<keyword evidence="2" id="KW-1185">Reference proteome</keyword>
<dbReference type="EMBL" id="JAXCLA010000001">
    <property type="protein sequence ID" value="MDY0743356.1"/>
    <property type="molecule type" value="Genomic_DNA"/>
</dbReference>
<name>A0ABU5DC50_9BURK</name>
<evidence type="ECO:0000313" key="2">
    <source>
        <dbReference type="Proteomes" id="UP001285263"/>
    </source>
</evidence>
<accession>A0ABU5DC50</accession>
<reference evidence="1 2" key="1">
    <citation type="submission" date="2023-11" db="EMBL/GenBank/DDBJ databases">
        <title>Paucibacter sp. nov., isolated from fresh soil in Korea.</title>
        <authorList>
            <person name="Le N.T.T."/>
        </authorList>
    </citation>
    <scope>NUCLEOTIDE SEQUENCE [LARGE SCALE GENOMIC DNA]</scope>
    <source>
        <strain evidence="1 2">R3-3</strain>
    </source>
</reference>
<comment type="caution">
    <text evidence="1">The sequence shown here is derived from an EMBL/GenBank/DDBJ whole genome shotgun (WGS) entry which is preliminary data.</text>
</comment>
<evidence type="ECO:0000313" key="1">
    <source>
        <dbReference type="EMBL" id="MDY0743356.1"/>
    </source>
</evidence>
<proteinExistence type="predicted"/>
<gene>
    <name evidence="1" type="ORF">SNE35_02505</name>
</gene>
<dbReference type="RefSeq" id="WP_320421229.1">
    <property type="nucleotide sequence ID" value="NZ_JAXCLA010000001.1"/>
</dbReference>
<dbReference type="Proteomes" id="UP001285263">
    <property type="component" value="Unassembled WGS sequence"/>
</dbReference>
<protein>
    <submittedName>
        <fullName evidence="1">Uncharacterized protein</fullName>
    </submittedName>
</protein>
<sequence>MRATLVNQLIMNGGVIVAEVASVRAGWRTWIAVHAVPVTMLLDSSRPPGTLHIPGLDVSKLSSEKKFIFTLKRVSVDEEYLRNGWDVGGNESIDIFLVAYSFEELTQMLSELEVDTGNFTEAWNSDYPL</sequence>
<organism evidence="1 2">
    <name type="scientific">Roseateles agri</name>
    <dbReference type="NCBI Taxonomy" id="3098619"/>
    <lineage>
        <taxon>Bacteria</taxon>
        <taxon>Pseudomonadati</taxon>
        <taxon>Pseudomonadota</taxon>
        <taxon>Betaproteobacteria</taxon>
        <taxon>Burkholderiales</taxon>
        <taxon>Sphaerotilaceae</taxon>
        <taxon>Roseateles</taxon>
    </lineage>
</organism>